<dbReference type="Pfam" id="PF00570">
    <property type="entry name" value="HRDC"/>
    <property type="match status" value="1"/>
</dbReference>
<keyword evidence="12" id="KW-0233">DNA recombination</keyword>
<evidence type="ECO:0000256" key="12">
    <source>
        <dbReference type="ARBA" id="ARBA00023172"/>
    </source>
</evidence>
<dbReference type="GO" id="GO:0030894">
    <property type="term" value="C:replisome"/>
    <property type="evidence" value="ECO:0007669"/>
    <property type="project" value="TreeGrafter"/>
</dbReference>
<keyword evidence="10" id="KW-0067">ATP-binding</keyword>
<evidence type="ECO:0000256" key="11">
    <source>
        <dbReference type="ARBA" id="ARBA00023125"/>
    </source>
</evidence>
<dbReference type="PANTHER" id="PTHR13710:SF105">
    <property type="entry name" value="ATP-DEPENDENT DNA HELICASE Q1"/>
    <property type="match status" value="1"/>
</dbReference>
<evidence type="ECO:0000256" key="14">
    <source>
        <dbReference type="ARBA" id="ARBA00023235"/>
    </source>
</evidence>
<dbReference type="Gene3D" id="3.40.50.300">
    <property type="entry name" value="P-loop containing nucleotide triphosphate hydrolases"/>
    <property type="match status" value="2"/>
</dbReference>
<evidence type="ECO:0000259" key="17">
    <source>
        <dbReference type="PROSITE" id="PS50967"/>
    </source>
</evidence>
<dbReference type="OrthoDB" id="9763310at2"/>
<comment type="cofactor">
    <cofactor evidence="1">
        <name>Mg(2+)</name>
        <dbReference type="ChEBI" id="CHEBI:18420"/>
    </cofactor>
</comment>
<dbReference type="GO" id="GO:0043138">
    <property type="term" value="F:3'-5' DNA helicase activity"/>
    <property type="evidence" value="ECO:0007669"/>
    <property type="project" value="UniProtKB-EC"/>
</dbReference>
<dbReference type="GO" id="GO:0005737">
    <property type="term" value="C:cytoplasm"/>
    <property type="evidence" value="ECO:0007669"/>
    <property type="project" value="TreeGrafter"/>
</dbReference>
<dbReference type="PROSITE" id="PS51194">
    <property type="entry name" value="HELICASE_CTER"/>
    <property type="match status" value="1"/>
</dbReference>
<sequence>MPTPESVLSQYFGYTSFRPLQKEIISALLAKKDVTVLMPTGGGKSICYQVPALVQPGFAVVISPLIALMRDQVEGLKGNGIAAAFLNSSQSYGQQRDVEERVVKGELKLLYVSPEKLLSPGFMAFLQRHPISLFAVDEAHCISSWGHDFRPEYQQLSALKANFPETPVIALTATADLLTRKDIVEGLRLQEPEQFVASFNRENLSLTVLPGRNRYGMIKNFLKSRPNQSGIIYCISRKSTEQLAAKLVGDGFRANFYHASLSDKMRSEVQDAFLRDDIQIICATIAFGMGIDKSNVRFVIHYNLPQNVESYYQEIGRAGRDGLPSETLLFYSFSDVMTWRDVFGKNAANNHYLDLRLVKLDRMQQFAEANVCRRRILLNYFSETLPDDCNNCDVCQNPREPFDGTVLAQKVLSAVVRTNQEATMTALVDILLGRRSAVVRQHGWDQIKTFGAGRDLSWNDWREYVQQVIHMGLVDIAYDQNYALKLLPAGEDVLFGRRDLDLYRPMSKEAVKEATRVKTKTEVLRDDLFERLRRVRKQLADQRGIPPYQVFSDNTLSDMAQKRPTNRVEMMGVSGVAAKKYESYGEVFINEILAFLQQEGHKGTNIKHASQFATLEAYNRGMKPEQIARERNLNPTTIYSHLAWLYTHDHGVDLRRFLTSTEFTEITRACFDVGTDKGMKPIHEHLQERFDYAKIRLAMAIFDKERKRKTLQALKEE</sequence>
<evidence type="ECO:0000256" key="3">
    <source>
        <dbReference type="ARBA" id="ARBA00005446"/>
    </source>
</evidence>
<dbReference type="PROSITE" id="PS51192">
    <property type="entry name" value="HELICASE_ATP_BIND_1"/>
    <property type="match status" value="1"/>
</dbReference>
<evidence type="ECO:0000256" key="6">
    <source>
        <dbReference type="ARBA" id="ARBA00022763"/>
    </source>
</evidence>
<dbReference type="EC" id="5.6.2.4" evidence="16"/>
<reference evidence="20 21" key="1">
    <citation type="submission" date="2016-10" db="EMBL/GenBank/DDBJ databases">
        <authorList>
            <person name="de Groot N.N."/>
        </authorList>
    </citation>
    <scope>NUCLEOTIDE SEQUENCE [LARGE SCALE GENOMIC DNA]</scope>
    <source>
        <strain evidence="20 21">DSM 25186</strain>
    </source>
</reference>
<dbReference type="GO" id="GO:0009432">
    <property type="term" value="P:SOS response"/>
    <property type="evidence" value="ECO:0007669"/>
    <property type="project" value="UniProtKB-UniRule"/>
</dbReference>
<dbReference type="InterPro" id="IPR029491">
    <property type="entry name" value="Helicase_HTH"/>
</dbReference>
<evidence type="ECO:0000256" key="15">
    <source>
        <dbReference type="ARBA" id="ARBA00034617"/>
    </source>
</evidence>
<dbReference type="InterPro" id="IPR011545">
    <property type="entry name" value="DEAD/DEAH_box_helicase_dom"/>
</dbReference>
<name>A0A1G9BZA7_9BACT</name>
<dbReference type="SMART" id="SM00341">
    <property type="entry name" value="HRDC"/>
    <property type="match status" value="1"/>
</dbReference>
<feature type="domain" description="HRDC" evidence="17">
    <location>
        <begin position="522"/>
        <end position="602"/>
    </location>
</feature>
<accession>A0A1G9BZA7</accession>
<evidence type="ECO:0000256" key="13">
    <source>
        <dbReference type="ARBA" id="ARBA00023204"/>
    </source>
</evidence>
<dbReference type="InterPro" id="IPR018982">
    <property type="entry name" value="RQC_domain"/>
</dbReference>
<dbReference type="SMART" id="SM00956">
    <property type="entry name" value="RQC"/>
    <property type="match status" value="1"/>
</dbReference>
<dbReference type="NCBIfam" id="TIGR00614">
    <property type="entry name" value="recQ_fam"/>
    <property type="match status" value="1"/>
</dbReference>
<proteinExistence type="inferred from homology"/>
<keyword evidence="7" id="KW-0378">Hydrolase</keyword>
<dbReference type="SUPFAM" id="SSF47819">
    <property type="entry name" value="HRDC-like"/>
    <property type="match status" value="1"/>
</dbReference>
<dbReference type="Gene3D" id="1.10.150.80">
    <property type="entry name" value="HRDC domain"/>
    <property type="match status" value="1"/>
</dbReference>
<dbReference type="Pfam" id="PF16124">
    <property type="entry name" value="RecQ_Zn_bind"/>
    <property type="match status" value="1"/>
</dbReference>
<dbReference type="Pfam" id="PF14493">
    <property type="entry name" value="HTH_40"/>
    <property type="match status" value="1"/>
</dbReference>
<comment type="catalytic activity">
    <reaction evidence="15">
        <text>Couples ATP hydrolysis with the unwinding of duplex DNA by translocating in the 3'-5' direction.</text>
        <dbReference type="EC" id="5.6.2.4"/>
    </reaction>
</comment>
<keyword evidence="4" id="KW-0479">Metal-binding</keyword>
<keyword evidence="5" id="KW-0547">Nucleotide-binding</keyword>
<dbReference type="GO" id="GO:0006310">
    <property type="term" value="P:DNA recombination"/>
    <property type="evidence" value="ECO:0007669"/>
    <property type="project" value="UniProtKB-UniRule"/>
</dbReference>
<dbReference type="GO" id="GO:0046872">
    <property type="term" value="F:metal ion binding"/>
    <property type="evidence" value="ECO:0007669"/>
    <property type="project" value="UniProtKB-KW"/>
</dbReference>
<keyword evidence="14" id="KW-0413">Isomerase</keyword>
<dbReference type="InterPro" id="IPR014001">
    <property type="entry name" value="Helicase_ATP-bd"/>
</dbReference>
<evidence type="ECO:0000313" key="21">
    <source>
        <dbReference type="Proteomes" id="UP000198510"/>
    </source>
</evidence>
<feature type="domain" description="Helicase C-terminal" evidence="19">
    <location>
        <begin position="217"/>
        <end position="364"/>
    </location>
</feature>
<dbReference type="InterPro" id="IPR002121">
    <property type="entry name" value="HRDC_dom"/>
</dbReference>
<dbReference type="EMBL" id="FNFO01000002">
    <property type="protein sequence ID" value="SDK44796.1"/>
    <property type="molecule type" value="Genomic_DNA"/>
</dbReference>
<evidence type="ECO:0000256" key="7">
    <source>
        <dbReference type="ARBA" id="ARBA00022801"/>
    </source>
</evidence>
<gene>
    <name evidence="20" type="ORF">SAMN05421823_102755</name>
</gene>
<evidence type="ECO:0000259" key="19">
    <source>
        <dbReference type="PROSITE" id="PS51194"/>
    </source>
</evidence>
<dbReference type="GO" id="GO:0006260">
    <property type="term" value="P:DNA replication"/>
    <property type="evidence" value="ECO:0007669"/>
    <property type="project" value="InterPro"/>
</dbReference>
<keyword evidence="9" id="KW-0862">Zinc</keyword>
<dbReference type="Gene3D" id="1.10.10.1390">
    <property type="entry name" value="ATP-dependent DNA helicase RecQ"/>
    <property type="match status" value="1"/>
</dbReference>
<dbReference type="Gene3D" id="1.10.10.10">
    <property type="entry name" value="Winged helix-like DNA-binding domain superfamily/Winged helix DNA-binding domain"/>
    <property type="match status" value="1"/>
</dbReference>
<evidence type="ECO:0000256" key="16">
    <source>
        <dbReference type="NCBIfam" id="TIGR01389"/>
    </source>
</evidence>
<evidence type="ECO:0000256" key="5">
    <source>
        <dbReference type="ARBA" id="ARBA00022741"/>
    </source>
</evidence>
<keyword evidence="13" id="KW-0234">DNA repair</keyword>
<keyword evidence="6" id="KW-0227">DNA damage</keyword>
<dbReference type="RefSeq" id="WP_089680801.1">
    <property type="nucleotide sequence ID" value="NZ_FNFO01000002.1"/>
</dbReference>
<dbReference type="STRING" id="1075417.SAMN05421823_102755"/>
<feature type="domain" description="Helicase ATP-binding" evidence="18">
    <location>
        <begin position="25"/>
        <end position="193"/>
    </location>
</feature>
<dbReference type="SMART" id="SM00487">
    <property type="entry name" value="DEXDc"/>
    <property type="match status" value="1"/>
</dbReference>
<dbReference type="SMART" id="SM00490">
    <property type="entry name" value="HELICc"/>
    <property type="match status" value="1"/>
</dbReference>
<dbReference type="PANTHER" id="PTHR13710">
    <property type="entry name" value="DNA HELICASE RECQ FAMILY MEMBER"/>
    <property type="match status" value="1"/>
</dbReference>
<dbReference type="SUPFAM" id="SSF52540">
    <property type="entry name" value="P-loop containing nucleoside triphosphate hydrolases"/>
    <property type="match status" value="1"/>
</dbReference>
<keyword evidence="8 20" id="KW-0347">Helicase</keyword>
<dbReference type="GO" id="GO:0003677">
    <property type="term" value="F:DNA binding"/>
    <property type="evidence" value="ECO:0007669"/>
    <property type="project" value="UniProtKB-KW"/>
</dbReference>
<dbReference type="InterPro" id="IPR036388">
    <property type="entry name" value="WH-like_DNA-bd_sf"/>
</dbReference>
<dbReference type="InterPro" id="IPR032284">
    <property type="entry name" value="RecQ_Zn-bd"/>
</dbReference>
<dbReference type="CDD" id="cd17920">
    <property type="entry name" value="DEXHc_RecQ"/>
    <property type="match status" value="1"/>
</dbReference>
<dbReference type="Pfam" id="PF00271">
    <property type="entry name" value="Helicase_C"/>
    <property type="match status" value="1"/>
</dbReference>
<dbReference type="InterPro" id="IPR027417">
    <property type="entry name" value="P-loop_NTPase"/>
</dbReference>
<comment type="similarity">
    <text evidence="3">Belongs to the helicase family. RecQ subfamily.</text>
</comment>
<dbReference type="PROSITE" id="PS50967">
    <property type="entry name" value="HRDC"/>
    <property type="match status" value="1"/>
</dbReference>
<evidence type="ECO:0000256" key="2">
    <source>
        <dbReference type="ARBA" id="ARBA00001947"/>
    </source>
</evidence>
<dbReference type="InterPro" id="IPR006293">
    <property type="entry name" value="DNA_helicase_ATP-dep_RecQ_bac"/>
</dbReference>
<dbReference type="GO" id="GO:0005524">
    <property type="term" value="F:ATP binding"/>
    <property type="evidence" value="ECO:0007669"/>
    <property type="project" value="UniProtKB-KW"/>
</dbReference>
<evidence type="ECO:0000313" key="20">
    <source>
        <dbReference type="EMBL" id="SDK44796.1"/>
    </source>
</evidence>
<dbReference type="GO" id="GO:0016787">
    <property type="term" value="F:hydrolase activity"/>
    <property type="evidence" value="ECO:0007669"/>
    <property type="project" value="UniProtKB-KW"/>
</dbReference>
<dbReference type="CDD" id="cd18794">
    <property type="entry name" value="SF2_C_RecQ"/>
    <property type="match status" value="1"/>
</dbReference>
<dbReference type="InterPro" id="IPR010997">
    <property type="entry name" value="HRDC-like_sf"/>
</dbReference>
<dbReference type="InterPro" id="IPR044876">
    <property type="entry name" value="HRDC_dom_sf"/>
</dbReference>
<organism evidence="20 21">
    <name type="scientific">Catalinimonas alkaloidigena</name>
    <dbReference type="NCBI Taxonomy" id="1075417"/>
    <lineage>
        <taxon>Bacteria</taxon>
        <taxon>Pseudomonadati</taxon>
        <taxon>Bacteroidota</taxon>
        <taxon>Cytophagia</taxon>
        <taxon>Cytophagales</taxon>
        <taxon>Catalimonadaceae</taxon>
        <taxon>Catalinimonas</taxon>
    </lineage>
</organism>
<evidence type="ECO:0000256" key="8">
    <source>
        <dbReference type="ARBA" id="ARBA00022806"/>
    </source>
</evidence>
<evidence type="ECO:0000256" key="4">
    <source>
        <dbReference type="ARBA" id="ARBA00022723"/>
    </source>
</evidence>
<dbReference type="GO" id="GO:0006281">
    <property type="term" value="P:DNA repair"/>
    <property type="evidence" value="ECO:0007669"/>
    <property type="project" value="UniProtKB-KW"/>
</dbReference>
<dbReference type="NCBIfam" id="TIGR01389">
    <property type="entry name" value="recQ"/>
    <property type="match status" value="1"/>
</dbReference>
<keyword evidence="21" id="KW-1185">Reference proteome</keyword>
<dbReference type="FunFam" id="3.40.50.300:FF:000296">
    <property type="entry name" value="ATP-dependent DNA helicase RecQ"/>
    <property type="match status" value="1"/>
</dbReference>
<dbReference type="Pfam" id="PF09382">
    <property type="entry name" value="RQC"/>
    <property type="match status" value="1"/>
</dbReference>
<evidence type="ECO:0000256" key="9">
    <source>
        <dbReference type="ARBA" id="ARBA00022833"/>
    </source>
</evidence>
<dbReference type="Pfam" id="PF00270">
    <property type="entry name" value="DEAD"/>
    <property type="match status" value="1"/>
</dbReference>
<keyword evidence="11" id="KW-0238">DNA-binding</keyword>
<dbReference type="AlphaFoldDB" id="A0A1G9BZA7"/>
<dbReference type="GO" id="GO:0043590">
    <property type="term" value="C:bacterial nucleoid"/>
    <property type="evidence" value="ECO:0007669"/>
    <property type="project" value="TreeGrafter"/>
</dbReference>
<evidence type="ECO:0000256" key="10">
    <source>
        <dbReference type="ARBA" id="ARBA00022840"/>
    </source>
</evidence>
<dbReference type="InterPro" id="IPR004589">
    <property type="entry name" value="DNA_helicase_ATP-dep_RecQ"/>
</dbReference>
<dbReference type="InterPro" id="IPR036390">
    <property type="entry name" value="WH_DNA-bd_sf"/>
</dbReference>
<dbReference type="InterPro" id="IPR001650">
    <property type="entry name" value="Helicase_C-like"/>
</dbReference>
<evidence type="ECO:0000256" key="1">
    <source>
        <dbReference type="ARBA" id="ARBA00001946"/>
    </source>
</evidence>
<dbReference type="Proteomes" id="UP000198510">
    <property type="component" value="Unassembled WGS sequence"/>
</dbReference>
<dbReference type="SUPFAM" id="SSF46785">
    <property type="entry name" value="Winged helix' DNA-binding domain"/>
    <property type="match status" value="1"/>
</dbReference>
<protein>
    <recommendedName>
        <fullName evidence="16">DNA helicase RecQ</fullName>
        <ecNumber evidence="16">5.6.2.4</ecNumber>
    </recommendedName>
</protein>
<dbReference type="GO" id="GO:0009378">
    <property type="term" value="F:four-way junction helicase activity"/>
    <property type="evidence" value="ECO:0007669"/>
    <property type="project" value="TreeGrafter"/>
</dbReference>
<comment type="cofactor">
    <cofactor evidence="2">
        <name>Zn(2+)</name>
        <dbReference type="ChEBI" id="CHEBI:29105"/>
    </cofactor>
</comment>
<evidence type="ECO:0000259" key="18">
    <source>
        <dbReference type="PROSITE" id="PS51192"/>
    </source>
</evidence>